<dbReference type="GeneID" id="27691014"/>
<organism evidence="2 3">
    <name type="scientific">Spizellomyces punctatus (strain DAOM BR117)</name>
    <dbReference type="NCBI Taxonomy" id="645134"/>
    <lineage>
        <taxon>Eukaryota</taxon>
        <taxon>Fungi</taxon>
        <taxon>Fungi incertae sedis</taxon>
        <taxon>Chytridiomycota</taxon>
        <taxon>Chytridiomycota incertae sedis</taxon>
        <taxon>Chytridiomycetes</taxon>
        <taxon>Spizellomycetales</taxon>
        <taxon>Spizellomycetaceae</taxon>
        <taxon>Spizellomyces</taxon>
    </lineage>
</organism>
<feature type="region of interest" description="Disordered" evidence="1">
    <location>
        <begin position="454"/>
        <end position="570"/>
    </location>
</feature>
<protein>
    <submittedName>
        <fullName evidence="2">Uncharacterized protein</fullName>
    </submittedName>
</protein>
<evidence type="ECO:0000313" key="2">
    <source>
        <dbReference type="EMBL" id="KNC97009.1"/>
    </source>
</evidence>
<dbReference type="OrthoDB" id="2150137at2759"/>
<keyword evidence="3" id="KW-1185">Reference proteome</keyword>
<feature type="compositionally biased region" description="Acidic residues" evidence="1">
    <location>
        <begin position="418"/>
        <end position="432"/>
    </location>
</feature>
<proteinExistence type="predicted"/>
<evidence type="ECO:0000313" key="3">
    <source>
        <dbReference type="Proteomes" id="UP000053201"/>
    </source>
</evidence>
<accession>A0A0L0H7R8</accession>
<reference evidence="2 3" key="1">
    <citation type="submission" date="2009-08" db="EMBL/GenBank/DDBJ databases">
        <title>The Genome Sequence of Spizellomyces punctatus strain DAOM BR117.</title>
        <authorList>
            <consortium name="The Broad Institute Genome Sequencing Platform"/>
            <person name="Russ C."/>
            <person name="Cuomo C."/>
            <person name="Shea T."/>
            <person name="Young S.K."/>
            <person name="Zeng Q."/>
            <person name="Koehrsen M."/>
            <person name="Haas B."/>
            <person name="Borodovsky M."/>
            <person name="Guigo R."/>
            <person name="Alvarado L."/>
            <person name="Berlin A."/>
            <person name="Bochicchio J."/>
            <person name="Borenstein D."/>
            <person name="Chapman S."/>
            <person name="Chen Z."/>
            <person name="Engels R."/>
            <person name="Freedman E."/>
            <person name="Gellesch M."/>
            <person name="Goldberg J."/>
            <person name="Griggs A."/>
            <person name="Gujja S."/>
            <person name="Heiman D."/>
            <person name="Hepburn T."/>
            <person name="Howarth C."/>
            <person name="Jen D."/>
            <person name="Larson L."/>
            <person name="Lewis B."/>
            <person name="Mehta T."/>
            <person name="Park D."/>
            <person name="Pearson M."/>
            <person name="Roberts A."/>
            <person name="Saif S."/>
            <person name="Shenoy N."/>
            <person name="Sisk P."/>
            <person name="Stolte C."/>
            <person name="Sykes S."/>
            <person name="Thomson T."/>
            <person name="Walk T."/>
            <person name="White J."/>
            <person name="Yandava C."/>
            <person name="Burger G."/>
            <person name="Gray M.W."/>
            <person name="Holland P.W.H."/>
            <person name="King N."/>
            <person name="Lang F.B.F."/>
            <person name="Roger A.J."/>
            <person name="Ruiz-Trillo I."/>
            <person name="Lander E."/>
            <person name="Nusbaum C."/>
        </authorList>
    </citation>
    <scope>NUCLEOTIDE SEQUENCE [LARGE SCALE GENOMIC DNA]</scope>
    <source>
        <strain evidence="2 3">DAOM BR117</strain>
    </source>
</reference>
<dbReference type="Proteomes" id="UP000053201">
    <property type="component" value="Unassembled WGS sequence"/>
</dbReference>
<dbReference type="RefSeq" id="XP_016605049.1">
    <property type="nucleotide sequence ID" value="XM_016755977.1"/>
</dbReference>
<dbReference type="InParanoid" id="A0A0L0H7R8"/>
<gene>
    <name evidence="2" type="ORF">SPPG_07825</name>
</gene>
<feature type="compositionally biased region" description="Low complexity" evidence="1">
    <location>
        <begin position="180"/>
        <end position="198"/>
    </location>
</feature>
<feature type="region of interest" description="Disordered" evidence="1">
    <location>
        <begin position="412"/>
        <end position="440"/>
    </location>
</feature>
<feature type="region of interest" description="Disordered" evidence="1">
    <location>
        <begin position="180"/>
        <end position="207"/>
    </location>
</feature>
<sequence length="619" mass="66722">MPATYLRITITPHRPGSLPGYDGDRRVEWSIAEDAVSIAEAQRKTRDALRVLRAFWEEGAPGGLRFAEFAKTVLADGPSSPTTPVPTTRGKLGSSEDGDDDSGEDQIDLVDPLAEKLVRHPNVLPAFLSDLRDWDSFRLLLRRHGGEVPFEGNGSPVQAVTSRANAAGGDLNTALVQSNAATADNSSTSEHSSSSSPPLTQPPPGATSVLLSALATRERQWQDERASLHAALWAAGEQVRTLVATLTDALEKVAAISDGATDCNSVPSRTSKTVRWDELVLKREVIRESAAQWGLGPSDGNHLDWREAEWLKELAKQEQVVRARGDSGPGLNFSLEDILAVVKAGRRLTNHGATDEKDGYMYVTEQHNDDDHDEDDDTEEDIEDDMVDARQAPLPHGNSGPTASVIDLNGHAQQERQPDDEDEDDTESEDETNAAMLTARLEQLRKLADLAVANAAGSADSEPVQGAAPSAEQVQDAVHVPAAAPLPPIEEAEGEPNDPSASSETPKADTPILIASGRRPRSRPSLDTPPVLIASGRRDRPSSTDSTTTTPPKMEPTPPSTPPPSVVDTPAQLVTKQRDEPITFTEALALDKLSPVEKKRTSSLVKRVWRKMSGEFKVK</sequence>
<feature type="compositionally biased region" description="Low complexity" evidence="1">
    <location>
        <begin position="543"/>
        <end position="552"/>
    </location>
</feature>
<evidence type="ECO:0000256" key="1">
    <source>
        <dbReference type="SAM" id="MobiDB-lite"/>
    </source>
</evidence>
<feature type="compositionally biased region" description="Acidic residues" evidence="1">
    <location>
        <begin position="96"/>
        <end position="106"/>
    </location>
</feature>
<name>A0A0L0H7R8_SPIPD</name>
<dbReference type="AlphaFoldDB" id="A0A0L0H7R8"/>
<feature type="region of interest" description="Disordered" evidence="1">
    <location>
        <begin position="75"/>
        <end position="106"/>
    </location>
</feature>
<dbReference type="EMBL" id="KQ257466">
    <property type="protein sequence ID" value="KNC97009.1"/>
    <property type="molecule type" value="Genomic_DNA"/>
</dbReference>
<dbReference type="VEuPathDB" id="FungiDB:SPPG_07825"/>
<feature type="compositionally biased region" description="Pro residues" evidence="1">
    <location>
        <begin position="553"/>
        <end position="565"/>
    </location>
</feature>
<feature type="compositionally biased region" description="Low complexity" evidence="1">
    <location>
        <begin position="78"/>
        <end position="88"/>
    </location>
</feature>